<evidence type="ECO:0000313" key="3">
    <source>
        <dbReference type="Proteomes" id="UP000825701"/>
    </source>
</evidence>
<dbReference type="PANTHER" id="PTHR47623:SF1">
    <property type="entry name" value="OS09G0287300 PROTEIN"/>
    <property type="match status" value="1"/>
</dbReference>
<keyword evidence="3" id="KW-1185">Reference proteome</keyword>
<dbReference type="InterPro" id="IPR029033">
    <property type="entry name" value="His_PPase_superfam"/>
</dbReference>
<dbReference type="Pfam" id="PF00300">
    <property type="entry name" value="His_Phos_1"/>
    <property type="match status" value="1"/>
</dbReference>
<proteinExistence type="predicted"/>
<protein>
    <submittedName>
        <fullName evidence="2">Histidine phosphatase family protein</fullName>
    </submittedName>
</protein>
<name>A0A9E6UH73_9HYPH</name>
<organism evidence="2 3">
    <name type="scientific">Chenggangzhangella methanolivorans</name>
    <dbReference type="NCBI Taxonomy" id="1437009"/>
    <lineage>
        <taxon>Bacteria</taxon>
        <taxon>Pseudomonadati</taxon>
        <taxon>Pseudomonadota</taxon>
        <taxon>Alphaproteobacteria</taxon>
        <taxon>Hyphomicrobiales</taxon>
        <taxon>Methylopilaceae</taxon>
        <taxon>Chenggangzhangella</taxon>
    </lineage>
</organism>
<dbReference type="KEGG" id="cmet:K6K41_22710"/>
<dbReference type="AlphaFoldDB" id="A0A9E6UH73"/>
<dbReference type="Gene3D" id="3.40.50.1240">
    <property type="entry name" value="Phosphoglycerate mutase-like"/>
    <property type="match status" value="1"/>
</dbReference>
<dbReference type="CDD" id="cd07067">
    <property type="entry name" value="HP_PGM_like"/>
    <property type="match status" value="1"/>
</dbReference>
<evidence type="ECO:0000256" key="1">
    <source>
        <dbReference type="PIRSR" id="PIRSR613078-2"/>
    </source>
</evidence>
<dbReference type="RefSeq" id="WP_261402572.1">
    <property type="nucleotide sequence ID" value="NZ_CP081869.1"/>
</dbReference>
<sequence>MRRLILFRHAKSDWSQEGQEDHDRSLAERGRRAAGPMGAWLAGRGFRPDLVLCSTARRARATWDIAKGAFSPSPKATFDADIYHASPGALLQVVKGAPAGIQTLMIVGHNPGLEQFVELLASKGDPEARRALSAKFPTAAIAVLDFPLDDWASVEPGSGRLDRFVTPKALGIADE</sequence>
<dbReference type="InterPro" id="IPR013078">
    <property type="entry name" value="His_Pase_superF_clade-1"/>
</dbReference>
<dbReference type="SMART" id="SM00855">
    <property type="entry name" value="PGAM"/>
    <property type="match status" value="1"/>
</dbReference>
<feature type="binding site" evidence="1">
    <location>
        <position position="58"/>
    </location>
    <ligand>
        <name>substrate</name>
    </ligand>
</feature>
<dbReference type="PANTHER" id="PTHR47623">
    <property type="entry name" value="OS09G0287300 PROTEIN"/>
    <property type="match status" value="1"/>
</dbReference>
<reference evidence="2" key="1">
    <citation type="submission" date="2021-08" db="EMBL/GenBank/DDBJ databases">
        <authorList>
            <person name="Zhang H."/>
            <person name="Xu M."/>
            <person name="Yu Z."/>
            <person name="Yang L."/>
            <person name="Cai Y."/>
        </authorList>
    </citation>
    <scope>NUCLEOTIDE SEQUENCE</scope>
    <source>
        <strain evidence="2">CHL1</strain>
    </source>
</reference>
<dbReference type="EMBL" id="CP081869">
    <property type="protein sequence ID" value="QZN99492.1"/>
    <property type="molecule type" value="Genomic_DNA"/>
</dbReference>
<accession>A0A9E6UH73</accession>
<evidence type="ECO:0000313" key="2">
    <source>
        <dbReference type="EMBL" id="QZN99492.1"/>
    </source>
</evidence>
<dbReference type="SUPFAM" id="SSF53254">
    <property type="entry name" value="Phosphoglycerate mutase-like"/>
    <property type="match status" value="1"/>
</dbReference>
<dbReference type="Proteomes" id="UP000825701">
    <property type="component" value="Chromosome"/>
</dbReference>
<gene>
    <name evidence="2" type="ORF">K6K41_22710</name>
</gene>